<dbReference type="GO" id="GO:0005886">
    <property type="term" value="C:plasma membrane"/>
    <property type="evidence" value="ECO:0007669"/>
    <property type="project" value="TreeGrafter"/>
</dbReference>
<dbReference type="InterPro" id="IPR006696">
    <property type="entry name" value="DUF423"/>
</dbReference>
<feature type="transmembrane region" description="Helical" evidence="6">
    <location>
        <begin position="68"/>
        <end position="91"/>
    </location>
</feature>
<dbReference type="PANTHER" id="PTHR43461:SF1">
    <property type="entry name" value="TRANSMEMBRANE PROTEIN 256"/>
    <property type="match status" value="1"/>
</dbReference>
<dbReference type="AlphaFoldDB" id="A0A9E5MPK0"/>
<comment type="subcellular location">
    <subcellularLocation>
        <location evidence="1">Membrane</location>
        <topology evidence="1">Multi-pass membrane protein</topology>
    </subcellularLocation>
</comment>
<keyword evidence="5 6" id="KW-0472">Membrane</keyword>
<dbReference type="Pfam" id="PF04241">
    <property type="entry name" value="DUF423"/>
    <property type="match status" value="1"/>
</dbReference>
<name>A0A9E5MPK0_9GAMM</name>
<sequence>MAKHFLFLAGLSGLLAVAIGAFGAHGLKSKIDAEMLVVFQTGVQYHFYHTFALAVVALVLFKFPQASIFHWAGFAFLLGMLLFSGSLYAMALGGPRWLGLVTPLGGLSFMVGWLCLLLGASRLT</sequence>
<evidence type="ECO:0000256" key="1">
    <source>
        <dbReference type="ARBA" id="ARBA00004141"/>
    </source>
</evidence>
<keyword evidence="4 6" id="KW-1133">Transmembrane helix</keyword>
<evidence type="ECO:0000256" key="6">
    <source>
        <dbReference type="SAM" id="Phobius"/>
    </source>
</evidence>
<evidence type="ECO:0000313" key="8">
    <source>
        <dbReference type="Proteomes" id="UP000787472"/>
    </source>
</evidence>
<evidence type="ECO:0000256" key="2">
    <source>
        <dbReference type="ARBA" id="ARBA00009694"/>
    </source>
</evidence>
<evidence type="ECO:0000256" key="3">
    <source>
        <dbReference type="ARBA" id="ARBA00022692"/>
    </source>
</evidence>
<reference evidence="7" key="1">
    <citation type="submission" date="2020-03" db="EMBL/GenBank/DDBJ databases">
        <authorList>
            <person name="Guo F."/>
        </authorList>
    </citation>
    <scope>NUCLEOTIDE SEQUENCE</scope>
    <source>
        <strain evidence="7">JCM 30134</strain>
    </source>
</reference>
<feature type="transmembrane region" description="Helical" evidence="6">
    <location>
        <begin position="42"/>
        <end position="61"/>
    </location>
</feature>
<feature type="transmembrane region" description="Helical" evidence="6">
    <location>
        <begin position="97"/>
        <end position="120"/>
    </location>
</feature>
<dbReference type="EMBL" id="JAAONZ010000022">
    <property type="protein sequence ID" value="NHO67987.1"/>
    <property type="molecule type" value="Genomic_DNA"/>
</dbReference>
<comment type="caution">
    <text evidence="7">The sequence shown here is derived from an EMBL/GenBank/DDBJ whole genome shotgun (WGS) entry which is preliminary data.</text>
</comment>
<dbReference type="RefSeq" id="WP_167191557.1">
    <property type="nucleotide sequence ID" value="NZ_JAAONZ010000022.1"/>
</dbReference>
<keyword evidence="3 6" id="KW-0812">Transmembrane</keyword>
<dbReference type="Proteomes" id="UP000787472">
    <property type="component" value="Unassembled WGS sequence"/>
</dbReference>
<accession>A0A9E5MPK0</accession>
<keyword evidence="8" id="KW-1185">Reference proteome</keyword>
<evidence type="ECO:0000256" key="4">
    <source>
        <dbReference type="ARBA" id="ARBA00022989"/>
    </source>
</evidence>
<comment type="similarity">
    <text evidence="2">Belongs to the UPF0382 family.</text>
</comment>
<proteinExistence type="inferred from homology"/>
<gene>
    <name evidence="7" type="ORF">G8770_20765</name>
</gene>
<protein>
    <submittedName>
        <fullName evidence="7">DUF423 domain-containing protein</fullName>
    </submittedName>
</protein>
<organism evidence="7 8">
    <name type="scientific">Pseudomaricurvus hydrocarbonicus</name>
    <dbReference type="NCBI Taxonomy" id="1470433"/>
    <lineage>
        <taxon>Bacteria</taxon>
        <taxon>Pseudomonadati</taxon>
        <taxon>Pseudomonadota</taxon>
        <taxon>Gammaproteobacteria</taxon>
        <taxon>Cellvibrionales</taxon>
        <taxon>Cellvibrionaceae</taxon>
        <taxon>Pseudomaricurvus</taxon>
    </lineage>
</organism>
<dbReference type="PANTHER" id="PTHR43461">
    <property type="entry name" value="TRANSMEMBRANE PROTEIN 256"/>
    <property type="match status" value="1"/>
</dbReference>
<evidence type="ECO:0000256" key="5">
    <source>
        <dbReference type="ARBA" id="ARBA00023136"/>
    </source>
</evidence>
<evidence type="ECO:0000313" key="7">
    <source>
        <dbReference type="EMBL" id="NHO67987.1"/>
    </source>
</evidence>